<evidence type="ECO:0000313" key="2">
    <source>
        <dbReference type="Proteomes" id="UP000824998"/>
    </source>
</evidence>
<dbReference type="OrthoDB" id="3540123at2759"/>
<proteinExistence type="predicted"/>
<dbReference type="Proteomes" id="UP000824998">
    <property type="component" value="Unassembled WGS sequence"/>
</dbReference>
<organism evidence="1 2">
    <name type="scientific">Amylocarpus encephaloides</name>
    <dbReference type="NCBI Taxonomy" id="45428"/>
    <lineage>
        <taxon>Eukaryota</taxon>
        <taxon>Fungi</taxon>
        <taxon>Dikarya</taxon>
        <taxon>Ascomycota</taxon>
        <taxon>Pezizomycotina</taxon>
        <taxon>Leotiomycetes</taxon>
        <taxon>Helotiales</taxon>
        <taxon>Helotiales incertae sedis</taxon>
        <taxon>Amylocarpus</taxon>
    </lineage>
</organism>
<dbReference type="AlphaFoldDB" id="A0A9P7YTT5"/>
<dbReference type="EMBL" id="MU251357">
    <property type="protein sequence ID" value="KAG9239587.1"/>
    <property type="molecule type" value="Genomic_DNA"/>
</dbReference>
<sequence>EHGDVIFKWNNLCDEKRQWERSKCLSVKRAEFNRGCLINLKMIPIQGGIKVECR</sequence>
<protein>
    <submittedName>
        <fullName evidence="1">Uncharacterized protein</fullName>
    </submittedName>
</protein>
<evidence type="ECO:0000313" key="1">
    <source>
        <dbReference type="EMBL" id="KAG9239587.1"/>
    </source>
</evidence>
<name>A0A9P7YTT5_9HELO</name>
<gene>
    <name evidence="1" type="ORF">BJ875DRAFT_360193</name>
</gene>
<reference evidence="1" key="1">
    <citation type="journal article" date="2021" name="IMA Fungus">
        <title>Genomic characterization of three marine fungi, including Emericellopsis atlantica sp. nov. with signatures of a generalist lifestyle and marine biomass degradation.</title>
        <authorList>
            <person name="Hagestad O.C."/>
            <person name="Hou L."/>
            <person name="Andersen J.H."/>
            <person name="Hansen E.H."/>
            <person name="Altermark B."/>
            <person name="Li C."/>
            <person name="Kuhnert E."/>
            <person name="Cox R.J."/>
            <person name="Crous P.W."/>
            <person name="Spatafora J.W."/>
            <person name="Lail K."/>
            <person name="Amirebrahimi M."/>
            <person name="Lipzen A."/>
            <person name="Pangilinan J."/>
            <person name="Andreopoulos W."/>
            <person name="Hayes R.D."/>
            <person name="Ng V."/>
            <person name="Grigoriev I.V."/>
            <person name="Jackson S.A."/>
            <person name="Sutton T.D.S."/>
            <person name="Dobson A.D.W."/>
            <person name="Rama T."/>
        </authorList>
    </citation>
    <scope>NUCLEOTIDE SEQUENCE</scope>
    <source>
        <strain evidence="1">TRa018bII</strain>
    </source>
</reference>
<keyword evidence="2" id="KW-1185">Reference proteome</keyword>
<comment type="caution">
    <text evidence="1">The sequence shown here is derived from an EMBL/GenBank/DDBJ whole genome shotgun (WGS) entry which is preliminary data.</text>
</comment>
<accession>A0A9P7YTT5</accession>
<feature type="non-terminal residue" evidence="1">
    <location>
        <position position="54"/>
    </location>
</feature>
<feature type="non-terminal residue" evidence="1">
    <location>
        <position position="1"/>
    </location>
</feature>